<dbReference type="PANTHER" id="PTHR30273:SF2">
    <property type="entry name" value="PROTEIN FECR"/>
    <property type="match status" value="1"/>
</dbReference>
<evidence type="ECO:0000259" key="2">
    <source>
        <dbReference type="Pfam" id="PF04773"/>
    </source>
</evidence>
<gene>
    <name evidence="4" type="ORF">IM816_17930</name>
</gene>
<dbReference type="PANTHER" id="PTHR30273">
    <property type="entry name" value="PERIPLASMIC SIGNAL SENSOR AND SIGMA FACTOR ACTIVATOR FECR-RELATED"/>
    <property type="match status" value="1"/>
</dbReference>
<dbReference type="Pfam" id="PF16220">
    <property type="entry name" value="DUF4880"/>
    <property type="match status" value="1"/>
</dbReference>
<evidence type="ECO:0000259" key="3">
    <source>
        <dbReference type="Pfam" id="PF16220"/>
    </source>
</evidence>
<dbReference type="InterPro" id="IPR032623">
    <property type="entry name" value="FecR_N"/>
</dbReference>
<keyword evidence="1" id="KW-0472">Membrane</keyword>
<dbReference type="Proteomes" id="UP001056681">
    <property type="component" value="Chromosome"/>
</dbReference>
<keyword evidence="5" id="KW-1185">Reference proteome</keyword>
<reference evidence="4" key="1">
    <citation type="submission" date="2020-10" db="EMBL/GenBank/DDBJ databases">
        <title>Whole-genome sequence of Luteibacter sp. EIF3.</title>
        <authorList>
            <person name="Friedrich I."/>
            <person name="Hertel R."/>
            <person name="Daniel R."/>
        </authorList>
    </citation>
    <scope>NUCLEOTIDE SEQUENCE</scope>
    <source>
        <strain evidence="4">EIF3</strain>
    </source>
</reference>
<keyword evidence="1" id="KW-0812">Transmembrane</keyword>
<keyword evidence="1" id="KW-1133">Transmembrane helix</keyword>
<evidence type="ECO:0000256" key="1">
    <source>
        <dbReference type="SAM" id="Phobius"/>
    </source>
</evidence>
<dbReference type="InterPro" id="IPR006860">
    <property type="entry name" value="FecR"/>
</dbReference>
<dbReference type="Pfam" id="PF04773">
    <property type="entry name" value="FecR"/>
    <property type="match status" value="1"/>
</dbReference>
<name>A0ABY4T0F3_9GAMM</name>
<proteinExistence type="predicted"/>
<dbReference type="Gene3D" id="3.55.50.30">
    <property type="match status" value="1"/>
</dbReference>
<dbReference type="EMBL" id="CP063231">
    <property type="protein sequence ID" value="URL58439.1"/>
    <property type="molecule type" value="Genomic_DNA"/>
</dbReference>
<organism evidence="4 5">
    <name type="scientific">Luteibacter flocculans</name>
    <dbReference type="NCBI Taxonomy" id="2780091"/>
    <lineage>
        <taxon>Bacteria</taxon>
        <taxon>Pseudomonadati</taxon>
        <taxon>Pseudomonadota</taxon>
        <taxon>Gammaproteobacteria</taxon>
        <taxon>Lysobacterales</taxon>
        <taxon>Rhodanobacteraceae</taxon>
        <taxon>Luteibacter</taxon>
    </lineage>
</organism>
<sequence>MTTTLPFDRQIEHTAADWWVRLRDPALPEHALLEWSDWLEADARHAEAFERACALAEAAASMDAASRRAFVARFAPAGPAHSTRPRRTWFAWSAAAAVTLVALGAGLFLTLRPGTTDAPRQYASQRAAHRDIELPDGSSIELGGATSVVARYGRDERAVDLETGEAFFRVAHAERPFVVNAGPLRIRDLGTAFNVRRTGDRVIVAVTEGRVRVSPLAAQGDAGTIELGAGREVSFDPETQAMHILDIDPATATAWRGHRLEFVNEPLSSVIDNVNRYSARPIRLADPGLGKLTFTGTVEVDTIDSWVSALPRVFPLRVHAYPDRLELARQTTMARGARPH</sequence>
<evidence type="ECO:0000313" key="4">
    <source>
        <dbReference type="EMBL" id="URL58439.1"/>
    </source>
</evidence>
<dbReference type="PIRSF" id="PIRSF018266">
    <property type="entry name" value="FecR"/>
    <property type="match status" value="1"/>
</dbReference>
<feature type="domain" description="FecR protein" evidence="2">
    <location>
        <begin position="122"/>
        <end position="212"/>
    </location>
</feature>
<protein>
    <submittedName>
        <fullName evidence="4">FecR domain-containing protein</fullName>
    </submittedName>
</protein>
<dbReference type="RefSeq" id="WP_250339147.1">
    <property type="nucleotide sequence ID" value="NZ_CP063231.1"/>
</dbReference>
<feature type="domain" description="FecR N-terminal" evidence="3">
    <location>
        <begin position="15"/>
        <end position="55"/>
    </location>
</feature>
<evidence type="ECO:0000313" key="5">
    <source>
        <dbReference type="Proteomes" id="UP001056681"/>
    </source>
</evidence>
<dbReference type="Gene3D" id="2.60.120.1440">
    <property type="match status" value="1"/>
</dbReference>
<accession>A0ABY4T0F3</accession>
<feature type="transmembrane region" description="Helical" evidence="1">
    <location>
        <begin position="89"/>
        <end position="111"/>
    </location>
</feature>
<dbReference type="InterPro" id="IPR012373">
    <property type="entry name" value="Ferrdict_sens_TM"/>
</dbReference>